<keyword evidence="4 5" id="KW-0862">Zinc</keyword>
<keyword evidence="9" id="KW-1185">Reference proteome</keyword>
<dbReference type="GO" id="GO:0003729">
    <property type="term" value="F:mRNA binding"/>
    <property type="evidence" value="ECO:0007669"/>
    <property type="project" value="InterPro"/>
</dbReference>
<gene>
    <name evidence="8" type="ORF">D9619_007136</name>
</gene>
<accession>A0A8H5EWX7</accession>
<evidence type="ECO:0000256" key="4">
    <source>
        <dbReference type="ARBA" id="ARBA00022833"/>
    </source>
</evidence>
<feature type="zinc finger region" description="C3H1-type" evidence="5">
    <location>
        <begin position="284"/>
        <end position="312"/>
    </location>
</feature>
<keyword evidence="3 5" id="KW-0863">Zinc-finger</keyword>
<dbReference type="PANTHER" id="PTHR12547">
    <property type="entry name" value="CCCH ZINC FINGER/TIS11-RELATED"/>
    <property type="match status" value="1"/>
</dbReference>
<dbReference type="InterPro" id="IPR000571">
    <property type="entry name" value="Znf_CCCH"/>
</dbReference>
<proteinExistence type="predicted"/>
<dbReference type="SUPFAM" id="SSF90229">
    <property type="entry name" value="CCCH zinc finger"/>
    <property type="match status" value="2"/>
</dbReference>
<dbReference type="OrthoDB" id="411372at2759"/>
<sequence length="433" mass="46811">MKKSSALKKRHTKPCKFFQTNRCPHSADVCDFAHVLADPFGGMPFDTSLPICRYYYAGHCANGIMCRYRHESQLAVSPTDAYPVRVASNSVADWAAVTSAEATYPDSPSSLYPSPPAYVQAWAPTAYATHTHAHPRSPDSVSAAACGAPPTSARSRDSMPSLDTTSTTTATSSAESDDVVFATTSDPKYAEHTHSHQSQVYIADDVPVVHVPPFRGAPLIPYPLNTHVAHHHQVSVRTPTSVYQQHDPYAVYSTGPGSMGGKTPPSSGSRRSPSLKSLKQKAIKYKTKPCKFFPTEKGCPNGNACNFIHDEQPHIAPSIARKAPSSPKSPSSPLKEKEGTTRKDFVPIPWRVIGGGVRLSANTSKVDDSAEQVSYKFDAAHAKDCMLPSRPPQLNLLPIKVVSRQRSNSIPSTPSIAQIKVEHLFSAESPGVL</sequence>
<evidence type="ECO:0000256" key="6">
    <source>
        <dbReference type="SAM" id="MobiDB-lite"/>
    </source>
</evidence>
<name>A0A8H5EWX7_9AGAR</name>
<feature type="region of interest" description="Disordered" evidence="6">
    <location>
        <begin position="248"/>
        <end position="277"/>
    </location>
</feature>
<evidence type="ECO:0000256" key="3">
    <source>
        <dbReference type="ARBA" id="ARBA00022771"/>
    </source>
</evidence>
<dbReference type="InterPro" id="IPR041367">
    <property type="entry name" value="Znf-CCCH_4"/>
</dbReference>
<reference evidence="8 9" key="1">
    <citation type="journal article" date="2020" name="ISME J.">
        <title>Uncovering the hidden diversity of litter-decomposition mechanisms in mushroom-forming fungi.</title>
        <authorList>
            <person name="Floudas D."/>
            <person name="Bentzer J."/>
            <person name="Ahren D."/>
            <person name="Johansson T."/>
            <person name="Persson P."/>
            <person name="Tunlid A."/>
        </authorList>
    </citation>
    <scope>NUCLEOTIDE SEQUENCE [LARGE SCALE GENOMIC DNA]</scope>
    <source>
        <strain evidence="8 9">CBS 101986</strain>
    </source>
</reference>
<feature type="region of interest" description="Disordered" evidence="6">
    <location>
        <begin position="130"/>
        <end position="178"/>
    </location>
</feature>
<dbReference type="Gene3D" id="3.30.1370.210">
    <property type="match status" value="1"/>
</dbReference>
<evidence type="ECO:0000256" key="1">
    <source>
        <dbReference type="ARBA" id="ARBA00022723"/>
    </source>
</evidence>
<dbReference type="EMBL" id="JAACJJ010000043">
    <property type="protein sequence ID" value="KAF5315359.1"/>
    <property type="molecule type" value="Genomic_DNA"/>
</dbReference>
<dbReference type="PROSITE" id="PS50103">
    <property type="entry name" value="ZF_C3H1"/>
    <property type="match status" value="3"/>
</dbReference>
<keyword evidence="2" id="KW-0677">Repeat</keyword>
<keyword evidence="1 5" id="KW-0479">Metal-binding</keyword>
<dbReference type="InterPro" id="IPR036855">
    <property type="entry name" value="Znf_CCCH_sf"/>
</dbReference>
<dbReference type="SMART" id="SM00356">
    <property type="entry name" value="ZnF_C3H1"/>
    <property type="match status" value="3"/>
</dbReference>
<feature type="zinc finger region" description="C3H1-type" evidence="5">
    <location>
        <begin position="46"/>
        <end position="73"/>
    </location>
</feature>
<feature type="domain" description="C3H1-type" evidence="7">
    <location>
        <begin position="284"/>
        <end position="312"/>
    </location>
</feature>
<comment type="caution">
    <text evidence="8">The sequence shown here is derived from an EMBL/GenBank/DDBJ whole genome shotgun (WGS) entry which is preliminary data.</text>
</comment>
<dbReference type="Gene3D" id="4.10.1000.10">
    <property type="entry name" value="Zinc finger, CCCH-type"/>
    <property type="match status" value="1"/>
</dbReference>
<dbReference type="Pfam" id="PF18044">
    <property type="entry name" value="zf-CCCH_4"/>
    <property type="match status" value="1"/>
</dbReference>
<dbReference type="GO" id="GO:0008270">
    <property type="term" value="F:zinc ion binding"/>
    <property type="evidence" value="ECO:0007669"/>
    <property type="project" value="UniProtKB-KW"/>
</dbReference>
<feature type="compositionally biased region" description="Low complexity" evidence="6">
    <location>
        <begin position="319"/>
        <end position="333"/>
    </location>
</feature>
<dbReference type="Proteomes" id="UP000567179">
    <property type="component" value="Unassembled WGS sequence"/>
</dbReference>
<evidence type="ECO:0000256" key="2">
    <source>
        <dbReference type="ARBA" id="ARBA00022737"/>
    </source>
</evidence>
<dbReference type="PANTHER" id="PTHR12547:SF18">
    <property type="entry name" value="PROTEIN TIS11"/>
    <property type="match status" value="1"/>
</dbReference>
<dbReference type="AlphaFoldDB" id="A0A8H5EWX7"/>
<feature type="region of interest" description="Disordered" evidence="6">
    <location>
        <begin position="319"/>
        <end position="341"/>
    </location>
</feature>
<organism evidence="8 9">
    <name type="scientific">Psilocybe cf. subviscida</name>
    <dbReference type="NCBI Taxonomy" id="2480587"/>
    <lineage>
        <taxon>Eukaryota</taxon>
        <taxon>Fungi</taxon>
        <taxon>Dikarya</taxon>
        <taxon>Basidiomycota</taxon>
        <taxon>Agaricomycotina</taxon>
        <taxon>Agaricomycetes</taxon>
        <taxon>Agaricomycetidae</taxon>
        <taxon>Agaricales</taxon>
        <taxon>Agaricineae</taxon>
        <taxon>Strophariaceae</taxon>
        <taxon>Psilocybe</taxon>
    </lineage>
</organism>
<feature type="compositionally biased region" description="Low complexity" evidence="6">
    <location>
        <begin position="261"/>
        <end position="277"/>
    </location>
</feature>
<feature type="compositionally biased region" description="Low complexity" evidence="6">
    <location>
        <begin position="158"/>
        <end position="174"/>
    </location>
</feature>
<feature type="zinc finger region" description="C3H1-type" evidence="5">
    <location>
        <begin position="9"/>
        <end position="37"/>
    </location>
</feature>
<feature type="domain" description="C3H1-type" evidence="7">
    <location>
        <begin position="9"/>
        <end position="37"/>
    </location>
</feature>
<feature type="domain" description="C3H1-type" evidence="7">
    <location>
        <begin position="46"/>
        <end position="73"/>
    </location>
</feature>
<evidence type="ECO:0000313" key="9">
    <source>
        <dbReference type="Proteomes" id="UP000567179"/>
    </source>
</evidence>
<dbReference type="InterPro" id="IPR045877">
    <property type="entry name" value="ZFP36-like"/>
</dbReference>
<evidence type="ECO:0000313" key="8">
    <source>
        <dbReference type="EMBL" id="KAF5315359.1"/>
    </source>
</evidence>
<evidence type="ECO:0000256" key="5">
    <source>
        <dbReference type="PROSITE-ProRule" id="PRU00723"/>
    </source>
</evidence>
<protein>
    <recommendedName>
        <fullName evidence="7">C3H1-type domain-containing protein</fullName>
    </recommendedName>
</protein>
<evidence type="ECO:0000259" key="7">
    <source>
        <dbReference type="PROSITE" id="PS50103"/>
    </source>
</evidence>